<dbReference type="Pfam" id="PF04280">
    <property type="entry name" value="Tim44"/>
    <property type="match status" value="1"/>
</dbReference>
<feature type="domain" description="Tim44-like" evidence="1">
    <location>
        <begin position="82"/>
        <end position="217"/>
    </location>
</feature>
<dbReference type="EMBL" id="PVLR01000007">
    <property type="protein sequence ID" value="PRD69986.1"/>
    <property type="molecule type" value="Genomic_DNA"/>
</dbReference>
<dbReference type="PANTHER" id="PTHR41542:SF1">
    <property type="entry name" value="BLL5807 PROTEIN"/>
    <property type="match status" value="1"/>
</dbReference>
<protein>
    <recommendedName>
        <fullName evidence="1">Tim44-like domain-containing protein</fullName>
    </recommendedName>
</protein>
<dbReference type="RefSeq" id="WP_105728311.1">
    <property type="nucleotide sequence ID" value="NZ_DAIPCI010000006.1"/>
</dbReference>
<dbReference type="InterPro" id="IPR032710">
    <property type="entry name" value="NTF2-like_dom_sf"/>
</dbReference>
<dbReference type="SUPFAM" id="SSF54427">
    <property type="entry name" value="NTF2-like"/>
    <property type="match status" value="1"/>
</dbReference>
<dbReference type="AlphaFoldDB" id="A0A2S9KHT6"/>
<gene>
    <name evidence="2" type="ORF">C6P61_02285</name>
</gene>
<comment type="caution">
    <text evidence="2">The sequence shown here is derived from an EMBL/GenBank/DDBJ whole genome shotgun (WGS) entry which is preliminary data.</text>
</comment>
<keyword evidence="3" id="KW-1185">Reference proteome</keyword>
<evidence type="ECO:0000259" key="1">
    <source>
        <dbReference type="SMART" id="SM00978"/>
    </source>
</evidence>
<dbReference type="InterPro" id="IPR007379">
    <property type="entry name" value="Tim44-like_dom"/>
</dbReference>
<reference evidence="2 3" key="1">
    <citation type="submission" date="2018-03" db="EMBL/GenBank/DDBJ databases">
        <title>Comparative genomics illustrates the genes involved in a hyperalkaliphilic mechanisms of Serpentinomonas isolated from highly-alkaline calcium-rich serpentinized springs.</title>
        <authorList>
            <person name="Suzuki S."/>
            <person name="Ishii S."/>
            <person name="Walworth N."/>
            <person name="Bird L."/>
            <person name="Kuenen J.G."/>
            <person name="Nealson K.H."/>
        </authorList>
    </citation>
    <scope>NUCLEOTIDE SEQUENCE [LARGE SCALE GENOMIC DNA]</scope>
    <source>
        <strain evidence="2 3">83</strain>
    </source>
</reference>
<proteinExistence type="predicted"/>
<sequence length="219" mass="23321">MEWWIAILGLVLLAWVLRSWWRGRKDGPAQPFSGAAAPEAARLPASYSAKNVGNDASARPWEQQVGASDAALNPAVGEAGAVPQWGAADSSQPAGFDAAAFLEASKAHFIQLQAAWDRADMPALRAMMTDDMLGQIQSQLLEREHQADAVGPSSEVVMLDAKLLGIEEQAGEYLASVEFSGLIRDAAAAGPNPFREVWSIIRPKSGAEGWLVAGVQAMQ</sequence>
<organism evidence="2 3">
    <name type="scientific">Malikia spinosa</name>
    <dbReference type="NCBI Taxonomy" id="86180"/>
    <lineage>
        <taxon>Bacteria</taxon>
        <taxon>Pseudomonadati</taxon>
        <taxon>Pseudomonadota</taxon>
        <taxon>Betaproteobacteria</taxon>
        <taxon>Burkholderiales</taxon>
        <taxon>Comamonadaceae</taxon>
        <taxon>Malikia</taxon>
    </lineage>
</organism>
<dbReference type="OrthoDB" id="5297955at2"/>
<dbReference type="SMART" id="SM00978">
    <property type="entry name" value="Tim44"/>
    <property type="match status" value="1"/>
</dbReference>
<evidence type="ECO:0000313" key="3">
    <source>
        <dbReference type="Proteomes" id="UP000238326"/>
    </source>
</evidence>
<accession>A0A2S9KHT6</accession>
<dbReference type="PANTHER" id="PTHR41542">
    <property type="entry name" value="BLL5807 PROTEIN"/>
    <property type="match status" value="1"/>
</dbReference>
<name>A0A2S9KHT6_9BURK</name>
<dbReference type="Proteomes" id="UP000238326">
    <property type="component" value="Unassembled WGS sequence"/>
</dbReference>
<evidence type="ECO:0000313" key="2">
    <source>
        <dbReference type="EMBL" id="PRD69986.1"/>
    </source>
</evidence>